<dbReference type="RefSeq" id="WP_191101051.1">
    <property type="nucleotide sequence ID" value="NZ_JACXXH010000002.1"/>
</dbReference>
<gene>
    <name evidence="1" type="ORF">IEG06_04800</name>
</gene>
<reference evidence="1 2" key="1">
    <citation type="submission" date="2020-09" db="EMBL/GenBank/DDBJ databases">
        <title>Bacillus nautilus sp. nov., Chryseoglobus crepusculi sp. nov, and Psychrobacter noctis sp. nov., isolated from deep-sea sponges from the equatorial Atlantic.</title>
        <authorList>
            <person name="Stennett H.L."/>
            <person name="Williams S.E."/>
        </authorList>
    </citation>
    <scope>NUCLEOTIDE SEQUENCE [LARGE SCALE GENOMIC DNA]</scope>
    <source>
        <strain evidence="1 2">28M-24</strain>
    </source>
</reference>
<organism evidence="1 2">
    <name type="scientific">Olleya marilimosa</name>
    <dbReference type="NCBI Taxonomy" id="272164"/>
    <lineage>
        <taxon>Bacteria</taxon>
        <taxon>Pseudomonadati</taxon>
        <taxon>Bacteroidota</taxon>
        <taxon>Flavobacteriia</taxon>
        <taxon>Flavobacteriales</taxon>
        <taxon>Flavobacteriaceae</taxon>
    </lineage>
</organism>
<proteinExistence type="predicted"/>
<dbReference type="EMBL" id="JACXXH010000002">
    <property type="protein sequence ID" value="MBD3862760.1"/>
    <property type="molecule type" value="Genomic_DNA"/>
</dbReference>
<name>A0ABR8LRB1_9FLAO</name>
<evidence type="ECO:0000313" key="2">
    <source>
        <dbReference type="Proteomes" id="UP000627521"/>
    </source>
</evidence>
<protein>
    <submittedName>
        <fullName evidence="1">Uncharacterized protein</fullName>
    </submittedName>
</protein>
<comment type="caution">
    <text evidence="1">The sequence shown here is derived from an EMBL/GenBank/DDBJ whole genome shotgun (WGS) entry which is preliminary data.</text>
</comment>
<accession>A0ABR8LRB1</accession>
<evidence type="ECO:0000313" key="1">
    <source>
        <dbReference type="EMBL" id="MBD3862760.1"/>
    </source>
</evidence>
<sequence>MNEVLNGIPLSDVVHNGSHGNYDNLIQQYLTNFADDFPNASPNECYDFVSGLIQNIRTAIANNPTMPINQLIF</sequence>
<keyword evidence="2" id="KW-1185">Reference proteome</keyword>
<dbReference type="Proteomes" id="UP000627521">
    <property type="component" value="Unassembled WGS sequence"/>
</dbReference>